<dbReference type="AlphaFoldDB" id="A0A9P7A992"/>
<feature type="region of interest" description="Disordered" evidence="2">
    <location>
        <begin position="1"/>
        <end position="70"/>
    </location>
</feature>
<feature type="region of interest" description="Disordered" evidence="2">
    <location>
        <begin position="96"/>
        <end position="128"/>
    </location>
</feature>
<dbReference type="GO" id="GO:0006887">
    <property type="term" value="P:exocytosis"/>
    <property type="evidence" value="ECO:0007669"/>
    <property type="project" value="TreeGrafter"/>
</dbReference>
<evidence type="ECO:0000313" key="4">
    <source>
        <dbReference type="EMBL" id="KAG1783920.1"/>
    </source>
</evidence>
<dbReference type="CDD" id="cd15886">
    <property type="entry name" value="SNARE_SEC9N"/>
    <property type="match status" value="1"/>
</dbReference>
<evidence type="ECO:0000256" key="1">
    <source>
        <dbReference type="ARBA" id="ARBA00009480"/>
    </source>
</evidence>
<organism evidence="4 5">
    <name type="scientific">Suillus placidus</name>
    <dbReference type="NCBI Taxonomy" id="48579"/>
    <lineage>
        <taxon>Eukaryota</taxon>
        <taxon>Fungi</taxon>
        <taxon>Dikarya</taxon>
        <taxon>Basidiomycota</taxon>
        <taxon>Agaricomycotina</taxon>
        <taxon>Agaricomycetes</taxon>
        <taxon>Agaricomycetidae</taxon>
        <taxon>Boletales</taxon>
        <taxon>Suillineae</taxon>
        <taxon>Suillaceae</taxon>
        <taxon>Suillus</taxon>
    </lineage>
</organism>
<dbReference type="InterPro" id="IPR000727">
    <property type="entry name" value="T_SNARE_dom"/>
</dbReference>
<evidence type="ECO:0000259" key="3">
    <source>
        <dbReference type="PROSITE" id="PS50192"/>
    </source>
</evidence>
<proteinExistence type="inferred from homology"/>
<dbReference type="PROSITE" id="PS50192">
    <property type="entry name" value="T_SNARE"/>
    <property type="match status" value="1"/>
</dbReference>
<dbReference type="CDD" id="cd15857">
    <property type="entry name" value="SNARE_SEC9C"/>
    <property type="match status" value="1"/>
</dbReference>
<evidence type="ECO:0000256" key="2">
    <source>
        <dbReference type="SAM" id="MobiDB-lite"/>
    </source>
</evidence>
<dbReference type="GO" id="GO:0005886">
    <property type="term" value="C:plasma membrane"/>
    <property type="evidence" value="ECO:0007669"/>
    <property type="project" value="TreeGrafter"/>
</dbReference>
<feature type="region of interest" description="Disordered" evidence="2">
    <location>
        <begin position="249"/>
        <end position="277"/>
    </location>
</feature>
<feature type="compositionally biased region" description="Low complexity" evidence="2">
    <location>
        <begin position="26"/>
        <end position="45"/>
    </location>
</feature>
<gene>
    <name evidence="4" type="ORF">EV702DRAFT_1056272</name>
</gene>
<keyword evidence="5" id="KW-1185">Reference proteome</keyword>
<sequence length="361" mass="40747">MSFFKRKEKNLIPPIQPAVNSIPDGSRGSSRSTSSLPSYKSTASTYVASRDGPDPYNTMNTRTQSQTSYDNYDAYNAAAGKTHDVEGDQNRNELFAGYKPQGKTGSGRYFDGPTLGKEPSPGEENEEDVEGIKQQTRFMKQESVNSTRNALRLAREAEETAGSTIGRLGDQSEKLANTERHLDLSKGHTLRAEDQIGELKQLNRSIFRPVITWNKDAKRAAQEEKIQQRYEDERLDREKAMQDIRDTQNRLGRATTYGRQDEESLTSGGSGRLRTEEQLATRKEQRKRYQFEAGASDDEMEDELDDNLNEISAITKNLKALGTAMGQELDQQNSRLVTIEQKTTTLDNGVFRNTERLKRIK</sequence>
<dbReference type="Gene3D" id="1.20.5.110">
    <property type="match status" value="2"/>
</dbReference>
<dbReference type="GO" id="GO:0019905">
    <property type="term" value="F:syntaxin binding"/>
    <property type="evidence" value="ECO:0007669"/>
    <property type="project" value="TreeGrafter"/>
</dbReference>
<comment type="similarity">
    <text evidence="1">Belongs to the SNAP-25 family.</text>
</comment>
<dbReference type="Proteomes" id="UP000714275">
    <property type="component" value="Unassembled WGS sequence"/>
</dbReference>
<dbReference type="PANTHER" id="PTHR19305:SF9">
    <property type="entry name" value="SYNAPTOSOMAL-ASSOCIATED PROTEIN 29"/>
    <property type="match status" value="1"/>
</dbReference>
<protein>
    <recommendedName>
        <fullName evidence="3">t-SNARE coiled-coil homology domain-containing protein</fullName>
    </recommendedName>
</protein>
<dbReference type="SMART" id="SM00397">
    <property type="entry name" value="t_SNARE"/>
    <property type="match status" value="2"/>
</dbReference>
<name>A0A9P7A992_9AGAM</name>
<reference evidence="4" key="1">
    <citation type="journal article" date="2020" name="New Phytol.">
        <title>Comparative genomics reveals dynamic genome evolution in host specialist ectomycorrhizal fungi.</title>
        <authorList>
            <person name="Lofgren L.A."/>
            <person name="Nguyen N.H."/>
            <person name="Vilgalys R."/>
            <person name="Ruytinx J."/>
            <person name="Liao H.L."/>
            <person name="Branco S."/>
            <person name="Kuo A."/>
            <person name="LaButti K."/>
            <person name="Lipzen A."/>
            <person name="Andreopoulos W."/>
            <person name="Pangilinan J."/>
            <person name="Riley R."/>
            <person name="Hundley H."/>
            <person name="Na H."/>
            <person name="Barry K."/>
            <person name="Grigoriev I.V."/>
            <person name="Stajich J.E."/>
            <person name="Kennedy P.G."/>
        </authorList>
    </citation>
    <scope>NUCLEOTIDE SEQUENCE</scope>
    <source>
        <strain evidence="4">DOB743</strain>
    </source>
</reference>
<dbReference type="GO" id="GO:0031201">
    <property type="term" value="C:SNARE complex"/>
    <property type="evidence" value="ECO:0007669"/>
    <property type="project" value="TreeGrafter"/>
</dbReference>
<comment type="caution">
    <text evidence="4">The sequence shown here is derived from an EMBL/GenBank/DDBJ whole genome shotgun (WGS) entry which is preliminary data.</text>
</comment>
<dbReference type="GO" id="GO:0006906">
    <property type="term" value="P:vesicle fusion"/>
    <property type="evidence" value="ECO:0007669"/>
    <property type="project" value="TreeGrafter"/>
</dbReference>
<dbReference type="SUPFAM" id="SSF58038">
    <property type="entry name" value="SNARE fusion complex"/>
    <property type="match status" value="2"/>
</dbReference>
<dbReference type="PANTHER" id="PTHR19305">
    <property type="entry name" value="SYNAPTOSOMAL ASSOCIATED PROTEIN"/>
    <property type="match status" value="1"/>
</dbReference>
<feature type="domain" description="T-SNARE coiled-coil homology" evidence="3">
    <location>
        <begin position="298"/>
        <end position="360"/>
    </location>
</feature>
<dbReference type="EMBL" id="JABBWD010000001">
    <property type="protein sequence ID" value="KAG1783920.1"/>
    <property type="molecule type" value="Genomic_DNA"/>
</dbReference>
<dbReference type="OrthoDB" id="18679at2759"/>
<evidence type="ECO:0000313" key="5">
    <source>
        <dbReference type="Proteomes" id="UP000714275"/>
    </source>
</evidence>
<dbReference type="GO" id="GO:0005484">
    <property type="term" value="F:SNAP receptor activity"/>
    <property type="evidence" value="ECO:0007669"/>
    <property type="project" value="TreeGrafter"/>
</dbReference>
<accession>A0A9P7A992</accession>
<feature type="compositionally biased region" description="Polar residues" evidence="2">
    <location>
        <begin position="57"/>
        <end position="68"/>
    </location>
</feature>